<dbReference type="Proteomes" id="UP000660381">
    <property type="component" value="Unassembled WGS sequence"/>
</dbReference>
<dbReference type="InterPro" id="IPR001646">
    <property type="entry name" value="5peptide_repeat"/>
</dbReference>
<dbReference type="Pfam" id="PF00656">
    <property type="entry name" value="Peptidase_C14"/>
    <property type="match status" value="1"/>
</dbReference>
<dbReference type="InterPro" id="IPR029030">
    <property type="entry name" value="Caspase-like_dom_sf"/>
</dbReference>
<gene>
    <name evidence="5" type="ORF">H6G68_24765</name>
</gene>
<dbReference type="InterPro" id="IPR027417">
    <property type="entry name" value="P-loop_NTPase"/>
</dbReference>
<reference evidence="5 6" key="1">
    <citation type="journal article" date="2020" name="ISME J.">
        <title>Comparative genomics reveals insights into cyanobacterial evolution and habitat adaptation.</title>
        <authorList>
            <person name="Chen M.Y."/>
            <person name="Teng W.K."/>
            <person name="Zhao L."/>
            <person name="Hu C.X."/>
            <person name="Zhou Y.K."/>
            <person name="Han B.P."/>
            <person name="Song L.R."/>
            <person name="Shu W.S."/>
        </authorList>
    </citation>
    <scope>NUCLEOTIDE SEQUENCE [LARGE SCALE GENOMIC DNA]</scope>
    <source>
        <strain evidence="5 6">FACHB-362</strain>
    </source>
</reference>
<feature type="region of interest" description="Disordered" evidence="1">
    <location>
        <begin position="520"/>
        <end position="539"/>
    </location>
</feature>
<keyword evidence="2" id="KW-0472">Membrane</keyword>
<feature type="domain" description="Novel STAND NTPase 1" evidence="4">
    <location>
        <begin position="468"/>
        <end position="812"/>
    </location>
</feature>
<protein>
    <submittedName>
        <fullName evidence="5">Pentapeptide repeat-containing protein</fullName>
    </submittedName>
</protein>
<evidence type="ECO:0000259" key="3">
    <source>
        <dbReference type="Pfam" id="PF00656"/>
    </source>
</evidence>
<dbReference type="Gene3D" id="2.160.20.80">
    <property type="entry name" value="E3 ubiquitin-protein ligase SopA"/>
    <property type="match status" value="1"/>
</dbReference>
<dbReference type="SUPFAM" id="SSF141571">
    <property type="entry name" value="Pentapeptide repeat-like"/>
    <property type="match status" value="1"/>
</dbReference>
<feature type="domain" description="Peptidase C14 caspase" evidence="3">
    <location>
        <begin position="12"/>
        <end position="225"/>
    </location>
</feature>
<keyword evidence="2" id="KW-1133">Transmembrane helix</keyword>
<name>A0ABR8JBT1_9NOST</name>
<dbReference type="InterPro" id="IPR049052">
    <property type="entry name" value="nSTAND1"/>
</dbReference>
<dbReference type="SUPFAM" id="SSF52540">
    <property type="entry name" value="P-loop containing nucleoside triphosphate hydrolases"/>
    <property type="match status" value="1"/>
</dbReference>
<keyword evidence="2" id="KW-0812">Transmembrane</keyword>
<evidence type="ECO:0000313" key="6">
    <source>
        <dbReference type="Proteomes" id="UP000660381"/>
    </source>
</evidence>
<evidence type="ECO:0000313" key="5">
    <source>
        <dbReference type="EMBL" id="MBD2694908.1"/>
    </source>
</evidence>
<dbReference type="SUPFAM" id="SSF52129">
    <property type="entry name" value="Caspase-like"/>
    <property type="match status" value="1"/>
</dbReference>
<accession>A0ABR8JBT1</accession>
<proteinExistence type="predicted"/>
<feature type="transmembrane region" description="Helical" evidence="2">
    <location>
        <begin position="858"/>
        <end position="878"/>
    </location>
</feature>
<keyword evidence="6" id="KW-1185">Reference proteome</keyword>
<dbReference type="InterPro" id="IPR011600">
    <property type="entry name" value="Pept_C14_caspase"/>
</dbReference>
<feature type="domain" description="Novel STAND NTPase 1" evidence="4">
    <location>
        <begin position="295"/>
        <end position="453"/>
    </location>
</feature>
<evidence type="ECO:0000256" key="1">
    <source>
        <dbReference type="SAM" id="MobiDB-lite"/>
    </source>
</evidence>
<dbReference type="InterPro" id="IPR051082">
    <property type="entry name" value="Pentapeptide-BTB/POZ_domain"/>
</dbReference>
<dbReference type="RefSeq" id="WP_190909026.1">
    <property type="nucleotide sequence ID" value="NZ_JACJTQ010000066.1"/>
</dbReference>
<evidence type="ECO:0000259" key="4">
    <source>
        <dbReference type="Pfam" id="PF20703"/>
    </source>
</evidence>
<dbReference type="Pfam" id="PF00805">
    <property type="entry name" value="Pentapeptide"/>
    <property type="match status" value="2"/>
</dbReference>
<organism evidence="5 6">
    <name type="scientific">Anabaena catenula FACHB-362</name>
    <dbReference type="NCBI Taxonomy" id="2692877"/>
    <lineage>
        <taxon>Bacteria</taxon>
        <taxon>Bacillati</taxon>
        <taxon>Cyanobacteriota</taxon>
        <taxon>Cyanophyceae</taxon>
        <taxon>Nostocales</taxon>
        <taxon>Nostocaceae</taxon>
        <taxon>Anabaena</taxon>
    </lineage>
</organism>
<dbReference type="EMBL" id="JACJTQ010000066">
    <property type="protein sequence ID" value="MBD2694908.1"/>
    <property type="molecule type" value="Genomic_DNA"/>
</dbReference>
<dbReference type="PANTHER" id="PTHR14136:SF17">
    <property type="entry name" value="BTB_POZ DOMAIN-CONTAINING PROTEIN KCTD9"/>
    <property type="match status" value="1"/>
</dbReference>
<dbReference type="Gene3D" id="3.40.50.1460">
    <property type="match status" value="1"/>
</dbReference>
<sequence length="1116" mass="128121">MIWSNDRTDFDRNIAVIIGINDYRNGIHPLSTPINDATELAELLETQYEYQKIIRFFPPHNEATLENINKLLKETLPNQIRPTEGDRLVFYFAGHGIARNSEDGPAGYLIPQDADPRDRDTFLPMRDVNAALSKLDCHHLLVILDCCFAGNFRWSSSRNVIPIPETIHREHYDRFIRCSAWQAITSAAYNQEALDFLSDLRNTDQNYYHSPFALALIEGLKDNKADLTGDGVITAPELYLYLRDRLVSKDGISELQTPGLWPLQKHDRGEFIFTLPGFQKEQLTPAPPLNENNNPYQGLKPFEERHSHLFFGREELVKKLVKFVYEEQLTIVLGASGSGKSSLVKAGLVPNLRNNQTDNEKWYILEPMRPGEFPFTTLARSILPVADETLLSEVNQFQFIDNIFDSDIETEKIRKIAELWRGAESEKKLLLVIDYFNELNTLCSQQKQREQLSNFNQKILTCLNDLSNELKRDTQHFTNLVNQWSQSSSRTNFNLLLIIDQFEELVTLNQNIQEVTQNNKKQKRRNFWKSPDQESKQPNKQQEWQQLLKLLEEILTANLQKFRIVVTLRSDFEQKFRESDVFKSHWNKAQFRVENMHLDELRLAIERPASEMALYFEPPNLVDRLIQEVGQNPGTLPLLSFTLSELYIKFAEKSRNREITDRAIRIDAEFETRSVAGSLTRRANKEYEKLDDTQKATMRRVMLRMMTVQQDQESTRRRVPLLELEYADDTENERVKQVLEVLNNARLIVGGQETGEPYVEPAHDLLVQKWDKLRQWQEEEKEKAEKQEKYSLQLHRKLTLAAFEWRSKEKQPQFLWNYNPYLNVLRKELKSSNNRFNKIESDFIEKSIKQRRNNRLKFIGFGFIPLVALTIFIGFVTTREIIISQLRRTIEQAKGQKNSPTRILALQELVKLGVPLNSIQLAGADLSGADLSGADLSRADLSGADLSDADLSDADLSRADLSRADLSRAKLPNNLQAADLSDANLTGAKFGSFGVNLNYAKLTRANLTGATFGFSATFIFTDLSGANLTGVDFYGASFTLPNLKNAEFGCEILNNVRFGFSNKRCTNLSRAKSLDPTDIKAVKNWQQACYSPEFLKKLGLSPDNRLECKSLLGLGF</sequence>
<evidence type="ECO:0000256" key="2">
    <source>
        <dbReference type="SAM" id="Phobius"/>
    </source>
</evidence>
<dbReference type="Gene3D" id="3.40.50.300">
    <property type="entry name" value="P-loop containing nucleotide triphosphate hydrolases"/>
    <property type="match status" value="1"/>
</dbReference>
<dbReference type="Pfam" id="PF20703">
    <property type="entry name" value="nSTAND1"/>
    <property type="match status" value="2"/>
</dbReference>
<comment type="caution">
    <text evidence="5">The sequence shown here is derived from an EMBL/GenBank/DDBJ whole genome shotgun (WGS) entry which is preliminary data.</text>
</comment>
<dbReference type="PANTHER" id="PTHR14136">
    <property type="entry name" value="BTB_POZ DOMAIN-CONTAINING PROTEIN KCTD9"/>
    <property type="match status" value="1"/>
</dbReference>